<name>A0AAD9SIP5_PHOAM</name>
<evidence type="ECO:0008006" key="3">
    <source>
        <dbReference type="Google" id="ProtNLM"/>
    </source>
</evidence>
<evidence type="ECO:0000313" key="1">
    <source>
        <dbReference type="EMBL" id="KAK2609872.1"/>
    </source>
</evidence>
<dbReference type="PANTHER" id="PTHR14097">
    <property type="entry name" value="OXIDOREDUCTASE HTATIP2"/>
    <property type="match status" value="1"/>
</dbReference>
<protein>
    <recommendedName>
        <fullName evidence="3">NAD(P)-binding domain-containing protein</fullName>
    </recommendedName>
</protein>
<accession>A0AAD9SIP5</accession>
<proteinExistence type="predicted"/>
<organism evidence="1 2">
    <name type="scientific">Phomopsis amygdali</name>
    <name type="common">Fusicoccum amygdali</name>
    <dbReference type="NCBI Taxonomy" id="1214568"/>
    <lineage>
        <taxon>Eukaryota</taxon>
        <taxon>Fungi</taxon>
        <taxon>Dikarya</taxon>
        <taxon>Ascomycota</taxon>
        <taxon>Pezizomycotina</taxon>
        <taxon>Sordariomycetes</taxon>
        <taxon>Sordariomycetidae</taxon>
        <taxon>Diaporthales</taxon>
        <taxon>Diaporthaceae</taxon>
        <taxon>Diaporthe</taxon>
    </lineage>
</organism>
<dbReference type="InterPro" id="IPR036291">
    <property type="entry name" value="NAD(P)-bd_dom_sf"/>
</dbReference>
<dbReference type="Gene3D" id="3.40.50.720">
    <property type="entry name" value="NAD(P)-binding Rossmann-like Domain"/>
    <property type="match status" value="1"/>
</dbReference>
<gene>
    <name evidence="1" type="ORF">N8I77_003347</name>
</gene>
<dbReference type="Proteomes" id="UP001265746">
    <property type="component" value="Unassembled WGS sequence"/>
</dbReference>
<evidence type="ECO:0000313" key="2">
    <source>
        <dbReference type="Proteomes" id="UP001265746"/>
    </source>
</evidence>
<dbReference type="SUPFAM" id="SSF51735">
    <property type="entry name" value="NAD(P)-binding Rossmann-fold domains"/>
    <property type="match status" value="1"/>
</dbReference>
<comment type="caution">
    <text evidence="1">The sequence shown here is derived from an EMBL/GenBank/DDBJ whole genome shotgun (WGS) entry which is preliminary data.</text>
</comment>
<keyword evidence="2" id="KW-1185">Reference proteome</keyword>
<reference evidence="1" key="1">
    <citation type="submission" date="2023-06" db="EMBL/GenBank/DDBJ databases">
        <authorList>
            <person name="Noh H."/>
        </authorList>
    </citation>
    <scope>NUCLEOTIDE SEQUENCE</scope>
    <source>
        <strain evidence="1">DUCC20226</strain>
    </source>
</reference>
<sequence>MKLVIVGGTGLVATELIRQSLAMPDFTSVVAVARRPVELEFDAVNSSKFKTVVIQDYEEYPDEIRKELFEADACIWTVAITPFRSFNFDFSEVKRVCQDCTIAGLKATCEANVASPRPVVFIYMSAEGTLTDLSKKPFILGDYRIMRGMTEKLVQEFGKEHREVDIHIVRPGMVWSSTTFWRSAQANTFRAINLLSRSIPNISLTELSAAILEQTVGGFEKEALSNADLVRIGGQALKRKARP</sequence>
<dbReference type="EMBL" id="JAUJFL010000002">
    <property type="protein sequence ID" value="KAK2609872.1"/>
    <property type="molecule type" value="Genomic_DNA"/>
</dbReference>
<dbReference type="AlphaFoldDB" id="A0AAD9SIP5"/>
<dbReference type="PANTHER" id="PTHR14097:SF9">
    <property type="entry name" value="EPIMERASE, PUTATIVE (AFU_ORTHOLOGUE AFUA_8G07320)-RELATED"/>
    <property type="match status" value="1"/>
</dbReference>